<evidence type="ECO:0000313" key="16">
    <source>
        <dbReference type="WBParaSite" id="ECPE_0000020001-mRNA-1"/>
    </source>
</evidence>
<proteinExistence type="inferred from homology"/>
<reference evidence="16" key="1">
    <citation type="submission" date="2016-06" db="UniProtKB">
        <authorList>
            <consortium name="WormBaseParasite"/>
        </authorList>
    </citation>
    <scope>IDENTIFICATION</scope>
</reference>
<dbReference type="PROSITE" id="PS50893">
    <property type="entry name" value="ABC_TRANSPORTER_2"/>
    <property type="match status" value="1"/>
</dbReference>
<evidence type="ECO:0000313" key="15">
    <source>
        <dbReference type="Proteomes" id="UP000272942"/>
    </source>
</evidence>
<evidence type="ECO:0000256" key="8">
    <source>
        <dbReference type="ARBA" id="ARBA00022967"/>
    </source>
</evidence>
<dbReference type="InterPro" id="IPR017871">
    <property type="entry name" value="ABC_transporter-like_CS"/>
</dbReference>
<reference evidence="14 15" key="2">
    <citation type="submission" date="2018-11" db="EMBL/GenBank/DDBJ databases">
        <authorList>
            <consortium name="Pathogen Informatics"/>
        </authorList>
    </citation>
    <scope>NUCLEOTIDE SEQUENCE [LARGE SCALE GENOMIC DNA]</scope>
    <source>
        <strain evidence="14 15">Egypt</strain>
    </source>
</reference>
<feature type="transmembrane region" description="Helical" evidence="12">
    <location>
        <begin position="6"/>
        <end position="29"/>
    </location>
</feature>
<evidence type="ECO:0000256" key="4">
    <source>
        <dbReference type="ARBA" id="ARBA00022692"/>
    </source>
</evidence>
<evidence type="ECO:0000256" key="12">
    <source>
        <dbReference type="SAM" id="Phobius"/>
    </source>
</evidence>
<sequence>MTFSLVYAFALIVPTLSFCATFALGTYLIEQKKILMVDMFRVFLVFSMGSQGLGHAAAANPDAKAAMESAKKMLAIIDRVPQIKTDEGQNFSHSISPGQTVAIVGQSGCGKSTLIQLLQRFYDPSNHNPDCGLFFDGMNLRDLAPQWVRHQIGLVSQEPVLFNVTIRDNIAYGDNTRDVSMDEIMDAARQANIHEFIASLPKGYDTLAGEGGSQLSGGQKQRIAIARALIRKPVLLLLDEATSSLDSENERLVQAALDAARMSRTSIVVAHRLTTVETSDVIVVIENGKKIEEGSPTDLLEAKGAFYALHHAESAR</sequence>
<keyword evidence="8" id="KW-1278">Translocase</keyword>
<evidence type="ECO:0000313" key="14">
    <source>
        <dbReference type="EMBL" id="VDP20128.1"/>
    </source>
</evidence>
<keyword evidence="6" id="KW-0547">Nucleotide-binding</keyword>
<dbReference type="AlphaFoldDB" id="A0A182ZZR6"/>
<dbReference type="InterPro" id="IPR003439">
    <property type="entry name" value="ABC_transporter-like_ATP-bd"/>
</dbReference>
<keyword evidence="3" id="KW-0813">Transport</keyword>
<dbReference type="SMART" id="SM00382">
    <property type="entry name" value="AAA"/>
    <property type="match status" value="1"/>
</dbReference>
<dbReference type="SUPFAM" id="SSF52540">
    <property type="entry name" value="P-loop containing nucleoside triphosphate hydrolases"/>
    <property type="match status" value="1"/>
</dbReference>
<name>A0A182ZZR6_9TREM</name>
<dbReference type="Gene3D" id="1.20.1560.10">
    <property type="entry name" value="ABC transporter type 1, transmembrane domain"/>
    <property type="match status" value="1"/>
</dbReference>
<dbReference type="EMBL" id="UZAN01000643">
    <property type="protein sequence ID" value="VDP20128.1"/>
    <property type="molecule type" value="Genomic_DNA"/>
</dbReference>
<dbReference type="PANTHER" id="PTHR24221">
    <property type="entry name" value="ATP-BINDING CASSETTE SUB-FAMILY B"/>
    <property type="match status" value="1"/>
</dbReference>
<evidence type="ECO:0000256" key="2">
    <source>
        <dbReference type="ARBA" id="ARBA00007577"/>
    </source>
</evidence>
<evidence type="ECO:0000256" key="5">
    <source>
        <dbReference type="ARBA" id="ARBA00022737"/>
    </source>
</evidence>
<dbReference type="GO" id="GO:0042626">
    <property type="term" value="F:ATPase-coupled transmembrane transporter activity"/>
    <property type="evidence" value="ECO:0007669"/>
    <property type="project" value="TreeGrafter"/>
</dbReference>
<evidence type="ECO:0000256" key="6">
    <source>
        <dbReference type="ARBA" id="ARBA00022741"/>
    </source>
</evidence>
<comment type="subcellular location">
    <subcellularLocation>
        <location evidence="1">Membrane</location>
        <topology evidence="1">Multi-pass membrane protein</topology>
    </subcellularLocation>
</comment>
<accession>A0A182ZZR6</accession>
<evidence type="ECO:0000256" key="1">
    <source>
        <dbReference type="ARBA" id="ARBA00004141"/>
    </source>
</evidence>
<comment type="similarity">
    <text evidence="2">Belongs to the ABC transporter superfamily. ABCB family. Multidrug resistance exporter (TC 3.A.1.201) subfamily.</text>
</comment>
<dbReference type="InterPro" id="IPR003593">
    <property type="entry name" value="AAA+_ATPase"/>
</dbReference>
<keyword evidence="10 12" id="KW-0472">Membrane</keyword>
<dbReference type="FunFam" id="3.40.50.300:FF:000479">
    <property type="entry name" value="Multidrug resistance protein 1A"/>
    <property type="match status" value="1"/>
</dbReference>
<evidence type="ECO:0000259" key="13">
    <source>
        <dbReference type="PROSITE" id="PS50893"/>
    </source>
</evidence>
<dbReference type="Proteomes" id="UP000272942">
    <property type="component" value="Unassembled WGS sequence"/>
</dbReference>
<protein>
    <submittedName>
        <fullName evidence="16">ABC transporter domain-containing protein</fullName>
    </submittedName>
</protein>
<gene>
    <name evidence="14" type="ORF">ECPE_LOCUS201</name>
</gene>
<keyword evidence="9 12" id="KW-1133">Transmembrane helix</keyword>
<dbReference type="GO" id="GO:0016020">
    <property type="term" value="C:membrane"/>
    <property type="evidence" value="ECO:0007669"/>
    <property type="project" value="UniProtKB-SubCell"/>
</dbReference>
<dbReference type="SUPFAM" id="SSF90123">
    <property type="entry name" value="ABC transporter transmembrane region"/>
    <property type="match status" value="1"/>
</dbReference>
<dbReference type="InterPro" id="IPR036640">
    <property type="entry name" value="ABC1_TM_sf"/>
</dbReference>
<evidence type="ECO:0000256" key="11">
    <source>
        <dbReference type="ARBA" id="ARBA00023180"/>
    </source>
</evidence>
<evidence type="ECO:0000256" key="10">
    <source>
        <dbReference type="ARBA" id="ARBA00023136"/>
    </source>
</evidence>
<dbReference type="Gene3D" id="3.40.50.300">
    <property type="entry name" value="P-loop containing nucleotide triphosphate hydrolases"/>
    <property type="match status" value="1"/>
</dbReference>
<dbReference type="InterPro" id="IPR039421">
    <property type="entry name" value="Type_1_exporter"/>
</dbReference>
<evidence type="ECO:0000256" key="3">
    <source>
        <dbReference type="ARBA" id="ARBA00022448"/>
    </source>
</evidence>
<keyword evidence="7" id="KW-0067">ATP-binding</keyword>
<dbReference type="PROSITE" id="PS00211">
    <property type="entry name" value="ABC_TRANSPORTER_1"/>
    <property type="match status" value="1"/>
</dbReference>
<dbReference type="WBParaSite" id="ECPE_0000020001-mRNA-1">
    <property type="protein sequence ID" value="ECPE_0000020001-mRNA-1"/>
    <property type="gene ID" value="ECPE_0000020001"/>
</dbReference>
<dbReference type="GO" id="GO:0005524">
    <property type="term" value="F:ATP binding"/>
    <property type="evidence" value="ECO:0007669"/>
    <property type="project" value="UniProtKB-KW"/>
</dbReference>
<organism evidence="16">
    <name type="scientific">Echinostoma caproni</name>
    <dbReference type="NCBI Taxonomy" id="27848"/>
    <lineage>
        <taxon>Eukaryota</taxon>
        <taxon>Metazoa</taxon>
        <taxon>Spiralia</taxon>
        <taxon>Lophotrochozoa</taxon>
        <taxon>Platyhelminthes</taxon>
        <taxon>Trematoda</taxon>
        <taxon>Digenea</taxon>
        <taxon>Plagiorchiida</taxon>
        <taxon>Echinostomata</taxon>
        <taxon>Echinostomatoidea</taxon>
        <taxon>Echinostomatidae</taxon>
        <taxon>Echinostoma</taxon>
    </lineage>
</organism>
<evidence type="ECO:0000256" key="9">
    <source>
        <dbReference type="ARBA" id="ARBA00022989"/>
    </source>
</evidence>
<dbReference type="PANTHER" id="PTHR24221:SF503">
    <property type="entry name" value="MITOCHONDRIAL POTASSIUM CHANNEL ATP-BINDING SUBUNIT"/>
    <property type="match status" value="1"/>
</dbReference>
<feature type="domain" description="ABC transporter" evidence="13">
    <location>
        <begin position="71"/>
        <end position="312"/>
    </location>
</feature>
<keyword evidence="4 12" id="KW-0812">Transmembrane</keyword>
<evidence type="ECO:0000256" key="7">
    <source>
        <dbReference type="ARBA" id="ARBA00022840"/>
    </source>
</evidence>
<keyword evidence="15" id="KW-1185">Reference proteome</keyword>
<keyword evidence="11" id="KW-0325">Glycoprotein</keyword>
<dbReference type="GO" id="GO:0016887">
    <property type="term" value="F:ATP hydrolysis activity"/>
    <property type="evidence" value="ECO:0007669"/>
    <property type="project" value="InterPro"/>
</dbReference>
<dbReference type="Pfam" id="PF00005">
    <property type="entry name" value="ABC_tran"/>
    <property type="match status" value="1"/>
</dbReference>
<dbReference type="OrthoDB" id="6500128at2759"/>
<dbReference type="InterPro" id="IPR027417">
    <property type="entry name" value="P-loop_NTPase"/>
</dbReference>
<keyword evidence="5" id="KW-0677">Repeat</keyword>